<dbReference type="RefSeq" id="WP_214092915.1">
    <property type="nucleotide sequence ID" value="NZ_JAHCLR010000017.1"/>
</dbReference>
<dbReference type="EMBL" id="JAHCLR010000017">
    <property type="protein sequence ID" value="MBS9534036.1"/>
    <property type="molecule type" value="Genomic_DNA"/>
</dbReference>
<reference evidence="1 2" key="1">
    <citation type="submission" date="2021-05" db="EMBL/GenBank/DDBJ databases">
        <title>Mycobacterium acidophilum sp. nov., an extremely acid-tolerant member of the genus Mycobacterium.</title>
        <authorList>
            <person name="Xia J."/>
        </authorList>
    </citation>
    <scope>NUCLEOTIDE SEQUENCE [LARGE SCALE GENOMIC DNA]</scope>
    <source>
        <strain evidence="1 2">M1</strain>
    </source>
</reference>
<name>A0ABS5RKL2_9MYCO</name>
<dbReference type="InterPro" id="IPR010310">
    <property type="entry name" value="T7SS_ESAT-6-like"/>
</dbReference>
<dbReference type="Proteomes" id="UP001519535">
    <property type="component" value="Unassembled WGS sequence"/>
</dbReference>
<comment type="caution">
    <text evidence="1">The sequence shown here is derived from an EMBL/GenBank/DDBJ whole genome shotgun (WGS) entry which is preliminary data.</text>
</comment>
<evidence type="ECO:0000313" key="2">
    <source>
        <dbReference type="Proteomes" id="UP001519535"/>
    </source>
</evidence>
<gene>
    <name evidence="1" type="ORF">KIH27_10610</name>
</gene>
<evidence type="ECO:0000313" key="1">
    <source>
        <dbReference type="EMBL" id="MBS9534036.1"/>
    </source>
</evidence>
<dbReference type="SUPFAM" id="SSF140453">
    <property type="entry name" value="EsxAB dimer-like"/>
    <property type="match status" value="1"/>
</dbReference>
<proteinExistence type="predicted"/>
<protein>
    <submittedName>
        <fullName evidence="1">WXG100 family type VII secretion target</fullName>
    </submittedName>
</protein>
<sequence length="96" mass="10864">MSGYTVDVEALSELGLQMQRYLNVCAQSLERVEDLIERVSASWDGTAATAYQQRHRQWIEALGAMRQSLDEFKGWSANAEDAYRSVMAMNLRMAGE</sequence>
<organism evidence="1 2">
    <name type="scientific">Mycolicibacter acidiphilus</name>
    <dbReference type="NCBI Taxonomy" id="2835306"/>
    <lineage>
        <taxon>Bacteria</taxon>
        <taxon>Bacillati</taxon>
        <taxon>Actinomycetota</taxon>
        <taxon>Actinomycetes</taxon>
        <taxon>Mycobacteriales</taxon>
        <taxon>Mycobacteriaceae</taxon>
        <taxon>Mycolicibacter</taxon>
    </lineage>
</organism>
<keyword evidence="2" id="KW-1185">Reference proteome</keyword>
<dbReference type="InterPro" id="IPR036689">
    <property type="entry name" value="ESAT-6-like_sf"/>
</dbReference>
<accession>A0ABS5RKL2</accession>
<dbReference type="Pfam" id="PF06013">
    <property type="entry name" value="WXG100"/>
    <property type="match status" value="1"/>
</dbReference>
<dbReference type="Gene3D" id="1.10.287.1060">
    <property type="entry name" value="ESAT-6-like"/>
    <property type="match status" value="1"/>
</dbReference>